<evidence type="ECO:0000256" key="5">
    <source>
        <dbReference type="ARBA" id="ARBA00022989"/>
    </source>
</evidence>
<dbReference type="Pfam" id="PF09335">
    <property type="entry name" value="VTT_dom"/>
    <property type="match status" value="1"/>
</dbReference>
<evidence type="ECO:0000313" key="9">
    <source>
        <dbReference type="EMBL" id="OHA44048.1"/>
    </source>
</evidence>
<dbReference type="Proteomes" id="UP000176355">
    <property type="component" value="Unassembled WGS sequence"/>
</dbReference>
<dbReference type="GO" id="GO:0005886">
    <property type="term" value="C:plasma membrane"/>
    <property type="evidence" value="ECO:0007669"/>
    <property type="project" value="UniProtKB-SubCell"/>
</dbReference>
<keyword evidence="6 7" id="KW-0472">Membrane</keyword>
<evidence type="ECO:0000256" key="4">
    <source>
        <dbReference type="ARBA" id="ARBA00022692"/>
    </source>
</evidence>
<comment type="subcellular location">
    <subcellularLocation>
        <location evidence="1 7">Cell membrane</location>
        <topology evidence="1 7">Multi-pass membrane protein</topology>
    </subcellularLocation>
</comment>
<evidence type="ECO:0000256" key="1">
    <source>
        <dbReference type="ARBA" id="ARBA00004651"/>
    </source>
</evidence>
<dbReference type="InterPro" id="IPR032816">
    <property type="entry name" value="VTT_dom"/>
</dbReference>
<sequence>MTFFEFLEPMFLIKAAGLIGVIIIVFAESGLFFGFFFPGDSLLFTAGFLASQGILPIGWLTLGCFFAAVAGDSVGYAFGKAVGEKFFTRDDSFFFKKRYAEKARLFYEKRGAPAIFLARFVPIVRTFAPIAAGIGLMKYRTFIVFNVAGGLVWSFGFILTGYFLGRTVPGIDQYILPIVLLIIIISVLPGLFRLRR</sequence>
<gene>
    <name evidence="9" type="ORF">A3G03_00640</name>
</gene>
<feature type="transmembrane region" description="Helical" evidence="7">
    <location>
        <begin position="12"/>
        <end position="37"/>
    </location>
</feature>
<keyword evidence="4 7" id="KW-0812">Transmembrane</keyword>
<feature type="domain" description="VTT" evidence="8">
    <location>
        <begin position="37"/>
        <end position="162"/>
    </location>
</feature>
<protein>
    <recommendedName>
        <fullName evidence="8">VTT domain-containing protein</fullName>
    </recommendedName>
</protein>
<proteinExistence type="inferred from homology"/>
<reference evidence="9 10" key="1">
    <citation type="journal article" date="2016" name="Nat. Commun.">
        <title>Thousands of microbial genomes shed light on interconnected biogeochemical processes in an aquifer system.</title>
        <authorList>
            <person name="Anantharaman K."/>
            <person name="Brown C.T."/>
            <person name="Hug L.A."/>
            <person name="Sharon I."/>
            <person name="Castelle C.J."/>
            <person name="Probst A.J."/>
            <person name="Thomas B.C."/>
            <person name="Singh A."/>
            <person name="Wilkins M.J."/>
            <person name="Karaoz U."/>
            <person name="Brodie E.L."/>
            <person name="Williams K.H."/>
            <person name="Hubbard S.S."/>
            <person name="Banfield J.F."/>
        </authorList>
    </citation>
    <scope>NUCLEOTIDE SEQUENCE [LARGE SCALE GENOMIC DNA]</scope>
</reference>
<feature type="transmembrane region" description="Helical" evidence="7">
    <location>
        <begin position="57"/>
        <end position="79"/>
    </location>
</feature>
<comment type="caution">
    <text evidence="9">The sequence shown here is derived from an EMBL/GenBank/DDBJ whole genome shotgun (WGS) entry which is preliminary data.</text>
</comment>
<dbReference type="PANTHER" id="PTHR30353">
    <property type="entry name" value="INNER MEMBRANE PROTEIN DEDA-RELATED"/>
    <property type="match status" value="1"/>
</dbReference>
<dbReference type="EMBL" id="MHSL01000011">
    <property type="protein sequence ID" value="OHA44048.1"/>
    <property type="molecule type" value="Genomic_DNA"/>
</dbReference>
<evidence type="ECO:0000256" key="2">
    <source>
        <dbReference type="ARBA" id="ARBA00010792"/>
    </source>
</evidence>
<evidence type="ECO:0000256" key="7">
    <source>
        <dbReference type="RuleBase" id="RU367016"/>
    </source>
</evidence>
<feature type="transmembrane region" description="Helical" evidence="7">
    <location>
        <begin position="142"/>
        <end position="162"/>
    </location>
</feature>
<dbReference type="AlphaFoldDB" id="A0A1G2P6U9"/>
<name>A0A1G2P6U9_9BACT</name>
<organism evidence="9 10">
    <name type="scientific">Candidatus Taylorbacteria bacterium RIFCSPLOWO2_12_FULL_44_15c</name>
    <dbReference type="NCBI Taxonomy" id="1802333"/>
    <lineage>
        <taxon>Bacteria</taxon>
        <taxon>Candidatus Tayloriibacteriota</taxon>
    </lineage>
</organism>
<dbReference type="PANTHER" id="PTHR30353:SF0">
    <property type="entry name" value="TRANSMEMBRANE PROTEIN"/>
    <property type="match status" value="1"/>
</dbReference>
<feature type="transmembrane region" description="Helical" evidence="7">
    <location>
        <begin position="174"/>
        <end position="192"/>
    </location>
</feature>
<keyword evidence="3 7" id="KW-1003">Cell membrane</keyword>
<evidence type="ECO:0000259" key="8">
    <source>
        <dbReference type="Pfam" id="PF09335"/>
    </source>
</evidence>
<comment type="similarity">
    <text evidence="2 7">Belongs to the DedA family.</text>
</comment>
<accession>A0A1G2P6U9</accession>
<evidence type="ECO:0000256" key="6">
    <source>
        <dbReference type="ARBA" id="ARBA00023136"/>
    </source>
</evidence>
<evidence type="ECO:0000313" key="10">
    <source>
        <dbReference type="Proteomes" id="UP000176355"/>
    </source>
</evidence>
<dbReference type="InterPro" id="IPR032818">
    <property type="entry name" value="DedA-like"/>
</dbReference>
<keyword evidence="5 7" id="KW-1133">Transmembrane helix</keyword>
<dbReference type="STRING" id="1802333.A3G03_00640"/>
<evidence type="ECO:0000256" key="3">
    <source>
        <dbReference type="ARBA" id="ARBA00022475"/>
    </source>
</evidence>